<dbReference type="AlphaFoldDB" id="A0AAV8RFR4"/>
<comment type="caution">
    <text evidence="1">The sequence shown here is derived from an EMBL/GenBank/DDBJ whole genome shotgun (WGS) entry which is preliminary data.</text>
</comment>
<name>A0AAV8RFR4_ENSVE</name>
<dbReference type="Proteomes" id="UP001222027">
    <property type="component" value="Unassembled WGS sequence"/>
</dbReference>
<reference evidence="1 2" key="1">
    <citation type="submission" date="2022-12" db="EMBL/GenBank/DDBJ databases">
        <title>Chromosome-scale assembly of the Ensete ventricosum genome.</title>
        <authorList>
            <person name="Dussert Y."/>
            <person name="Stocks J."/>
            <person name="Wendawek A."/>
            <person name="Woldeyes F."/>
            <person name="Nichols R.A."/>
            <person name="Borrell J.S."/>
        </authorList>
    </citation>
    <scope>NUCLEOTIDE SEQUENCE [LARGE SCALE GENOMIC DNA]</scope>
    <source>
        <strain evidence="2">cv. Maze</strain>
        <tissue evidence="1">Seeds</tissue>
    </source>
</reference>
<organism evidence="1 2">
    <name type="scientific">Ensete ventricosum</name>
    <name type="common">Abyssinian banana</name>
    <name type="synonym">Musa ensete</name>
    <dbReference type="NCBI Taxonomy" id="4639"/>
    <lineage>
        <taxon>Eukaryota</taxon>
        <taxon>Viridiplantae</taxon>
        <taxon>Streptophyta</taxon>
        <taxon>Embryophyta</taxon>
        <taxon>Tracheophyta</taxon>
        <taxon>Spermatophyta</taxon>
        <taxon>Magnoliopsida</taxon>
        <taxon>Liliopsida</taxon>
        <taxon>Zingiberales</taxon>
        <taxon>Musaceae</taxon>
        <taxon>Ensete</taxon>
    </lineage>
</organism>
<evidence type="ECO:0000313" key="2">
    <source>
        <dbReference type="Proteomes" id="UP001222027"/>
    </source>
</evidence>
<sequence>MMDGVFCQEPCHPIMKKTDGGGRGLDSAGVDLHRCCCLLKWPPLPCGTKTATLHKVGTCVDLNPWFLELSLFRDEDKLLKGRRPPSPSCAQ</sequence>
<accession>A0AAV8RFR4</accession>
<protein>
    <submittedName>
        <fullName evidence="1">Uncharacterized protein</fullName>
    </submittedName>
</protein>
<proteinExistence type="predicted"/>
<keyword evidence="2" id="KW-1185">Reference proteome</keyword>
<evidence type="ECO:0000313" key="1">
    <source>
        <dbReference type="EMBL" id="KAJ8500910.1"/>
    </source>
</evidence>
<dbReference type="EMBL" id="JAQQAF010000003">
    <property type="protein sequence ID" value="KAJ8500910.1"/>
    <property type="molecule type" value="Genomic_DNA"/>
</dbReference>
<gene>
    <name evidence="1" type="ORF">OPV22_011462</name>
</gene>